<organism evidence="1 2">
    <name type="scientific">Sphingobacterium gobiense</name>
    <dbReference type="NCBI Taxonomy" id="1382456"/>
    <lineage>
        <taxon>Bacteria</taxon>
        <taxon>Pseudomonadati</taxon>
        <taxon>Bacteroidota</taxon>
        <taxon>Sphingobacteriia</taxon>
        <taxon>Sphingobacteriales</taxon>
        <taxon>Sphingobacteriaceae</taxon>
        <taxon>Sphingobacterium</taxon>
    </lineage>
</organism>
<comment type="caution">
    <text evidence="1">The sequence shown here is derived from an EMBL/GenBank/DDBJ whole genome shotgun (WGS) entry which is preliminary data.</text>
</comment>
<accession>A0A2S9JRW8</accession>
<dbReference type="EMBL" id="PVBS01000001">
    <property type="protein sequence ID" value="PRD55994.1"/>
    <property type="molecule type" value="Genomic_DNA"/>
</dbReference>
<name>A0A2S9JRW8_9SPHI</name>
<protein>
    <submittedName>
        <fullName evidence="1">Uncharacterized protein</fullName>
    </submittedName>
</protein>
<proteinExistence type="predicted"/>
<evidence type="ECO:0000313" key="1">
    <source>
        <dbReference type="EMBL" id="PRD55994.1"/>
    </source>
</evidence>
<keyword evidence="2" id="KW-1185">Reference proteome</keyword>
<dbReference type="Proteomes" id="UP000238642">
    <property type="component" value="Unassembled WGS sequence"/>
</dbReference>
<dbReference type="AlphaFoldDB" id="A0A2S9JRW8"/>
<reference evidence="1 2" key="1">
    <citation type="submission" date="2018-02" db="EMBL/GenBank/DDBJ databases">
        <title>The draft genome of Sphingobacterium gobiense H7.</title>
        <authorList>
            <person name="Li L."/>
            <person name="Liu L."/>
            <person name="Zhang X."/>
            <person name="Wang T."/>
            <person name="Liang L."/>
        </authorList>
    </citation>
    <scope>NUCLEOTIDE SEQUENCE [LARGE SCALE GENOMIC DNA]</scope>
    <source>
        <strain evidence="1 2">ACCC 05757</strain>
    </source>
</reference>
<gene>
    <name evidence="1" type="ORF">C5749_01495</name>
</gene>
<sequence>MMSTSVWMSSGHINLAFNWYFYQLSIITNFRSMEHSRVMLSNHFINDHIRSNNSFVEAARKPAYPIAVLSNAACHVIIIAYKSKYI</sequence>
<evidence type="ECO:0000313" key="2">
    <source>
        <dbReference type="Proteomes" id="UP000238642"/>
    </source>
</evidence>